<sequence length="1378" mass="148964">MASALMNMMVDEEKKKAGSTNSAPAQPATPQSPPPMPPAPAPGTPAQVENAGAGAPPQAAGPSAPDPLALLSLGQGPLNPATAQPPSSPPRGRQMAPRAGRAMAPRAMPEPVPQTPTYVDPSFGTSEDIFDQPLTDAPEIRKDPTTAKQRGVENPFLNTPASPREVRRADAEYAITSALDVGDITPQAATRGRNLLDVRNNPYGLSQGVVTTGQGVEANPVVPILKEFDATKPIYQDQNDNQINRTQLIAQQVISAATSRMSGINPLTPLKRTLQSINQDVEVLKAKRASIINGDVSAILEVLPVFGDDPVVKAITATPGASMQDVRSRYLVATGSDLPGLDTGTLNDYSKDAITSIDQQIKDITDSNGYKALQNAVNLTQNTDNNTARERIAKGTLAYMLAAKEPDGSPLAARAQMYAENERSMPFGGVAKTTQETDFEDILASMPGFDKYFKRGESGSLAQMGAKLTKRADIAGALVKTSIGSLMRDYSGGTRLAPAKKATADLITALITPVMSQGQLNQFDPTTPLWARNMISGIADIIPIADPKLEQLIDLPDGEAKTRLLRTVAGSYGGKGYMESLFDFDIKGVESSWLLDSKEATRLINAGDVQGAAKILSWYATNDQLINLFGEENTTDVGIYGEKSGVLKNPFLTPITDMTGFSGARNQRIRAYRARQEALGRGYRRTQSMQTGSESGRSVIAGMGALLGLPPNLMGLPNTEDVRDSYKSFTGAPGELATTQMGLFNEDLVRFITPGVDDKMMYAPDPVWDKAVRDLDVSIVALQNNIENGTVGDSYVESARDMLAYLKNARSSAQAEMEAGIEIGTSRGFLFRMNNDQIDYGQPLKASSGTARSAQAIDMIGAWVANKPGVDINDYFKAQQRGGIKSTGRKIVGFAEDVDGNPIESKPVYGDGKSVAKIPVFERVDNQWVQKVDVAGRKIFKTKAQQAGVMSVASALTSAGSDETSVGVDRKYVALQMRGLTSDITGILRDATDSRVDDFIDVTGIVPDENGRIVYDDMQKFLTTMDKFQGKRFLGWLNAYTKSAALAPDSRVGWAMNATSDRGRAIGVDDRAIANIERRGTQQEQGFMQQQMDTAWQSLTATARNIANSFEAQSGGVDAEATNIASKNRVISETLKNHKYVDESTPEGRLLLTNLDKWVDAYIADDDEARVRIHQQTANDIRYFARTEAPIRAEENVRANIRRGNAATITPAEKLAKEAAARQRNLDADKQRKESEEALKARVRNKAVYYKHNGKWVELRNSDGTLLSANAARRVSQQIDKGQLPQSEIDRLTQRAVPVTSISILKSLDPNYTPPKNMRRGQLRVPNVTIKNRTPEPPTPAPSTPAPSAAKQKGNKTRALGFLMGTYGAAQAFRNRGK</sequence>
<gene>
    <name evidence="2" type="ORF">UFOVP704_32</name>
</gene>
<feature type="region of interest" description="Disordered" evidence="1">
    <location>
        <begin position="1"/>
        <end position="113"/>
    </location>
</feature>
<dbReference type="EMBL" id="LR796675">
    <property type="protein sequence ID" value="CAB4158889.1"/>
    <property type="molecule type" value="Genomic_DNA"/>
</dbReference>
<feature type="compositionally biased region" description="Pro residues" evidence="1">
    <location>
        <begin position="30"/>
        <end position="43"/>
    </location>
</feature>
<feature type="compositionally biased region" description="Low complexity" evidence="1">
    <location>
        <begin position="44"/>
        <end position="74"/>
    </location>
</feature>
<evidence type="ECO:0000256" key="1">
    <source>
        <dbReference type="SAM" id="MobiDB-lite"/>
    </source>
</evidence>
<feature type="region of interest" description="Disordered" evidence="1">
    <location>
        <begin position="1310"/>
        <end position="1357"/>
    </location>
</feature>
<feature type="compositionally biased region" description="Pro residues" evidence="1">
    <location>
        <begin position="1335"/>
        <end position="1345"/>
    </location>
</feature>
<feature type="compositionally biased region" description="Low complexity" evidence="1">
    <location>
        <begin position="90"/>
        <end position="107"/>
    </location>
</feature>
<feature type="compositionally biased region" description="Low complexity" evidence="1">
    <location>
        <begin position="19"/>
        <end position="29"/>
    </location>
</feature>
<accession>A0A6J5NHX9</accession>
<organism evidence="2">
    <name type="scientific">uncultured Caudovirales phage</name>
    <dbReference type="NCBI Taxonomy" id="2100421"/>
    <lineage>
        <taxon>Viruses</taxon>
        <taxon>Duplodnaviria</taxon>
        <taxon>Heunggongvirae</taxon>
        <taxon>Uroviricota</taxon>
        <taxon>Caudoviricetes</taxon>
        <taxon>Peduoviridae</taxon>
        <taxon>Maltschvirus</taxon>
        <taxon>Maltschvirus maltsch</taxon>
    </lineage>
</organism>
<reference evidence="2" key="1">
    <citation type="submission" date="2020-04" db="EMBL/GenBank/DDBJ databases">
        <authorList>
            <person name="Chiriac C."/>
            <person name="Salcher M."/>
            <person name="Ghai R."/>
            <person name="Kavagutti S V."/>
        </authorList>
    </citation>
    <scope>NUCLEOTIDE SEQUENCE</scope>
</reference>
<proteinExistence type="predicted"/>
<evidence type="ECO:0000313" key="2">
    <source>
        <dbReference type="EMBL" id="CAB4158889.1"/>
    </source>
</evidence>
<name>A0A6J5NHX9_9CAUD</name>
<protein>
    <submittedName>
        <fullName evidence="2">Uncharacterized protein</fullName>
    </submittedName>
</protein>